<keyword evidence="3" id="KW-1185">Reference proteome</keyword>
<name>A0A1M6I2Y2_9FIRM</name>
<evidence type="ECO:0000259" key="1">
    <source>
        <dbReference type="Pfam" id="PF12724"/>
    </source>
</evidence>
<accession>A0A1M6I2Y2</accession>
<sequence>MKTAVIYWSKSGYVKNYAFWLSDSLKADLFNGTDIDYDELERYDTLIFGGGLYAVGINGVKSMKEAMKRFRDKEIIVFACGASPPREEIKKEVLEKNFSEKERYRMRFYYFRGGFDFDRLTFVDRILMKLMKFNLKRKKELTPDEKGMLAAYDHPVDFTKRENLSGIVDYVKSCQNNAGGI</sequence>
<dbReference type="InterPro" id="IPR026816">
    <property type="entry name" value="Flavodoxin_dom"/>
</dbReference>
<dbReference type="GO" id="GO:0006783">
    <property type="term" value="P:heme biosynthetic process"/>
    <property type="evidence" value="ECO:0007669"/>
    <property type="project" value="TreeGrafter"/>
</dbReference>
<dbReference type="PANTHER" id="PTHR38030:SF2">
    <property type="entry name" value="PROTOPORPHYRINOGEN IX DEHYDROGENASE [QUINONE]"/>
    <property type="match status" value="1"/>
</dbReference>
<proteinExistence type="predicted"/>
<dbReference type="InterPro" id="IPR029039">
    <property type="entry name" value="Flavoprotein-like_sf"/>
</dbReference>
<evidence type="ECO:0000313" key="2">
    <source>
        <dbReference type="EMBL" id="SHJ28796.1"/>
    </source>
</evidence>
<organism evidence="2 3">
    <name type="scientific">Dethiosulfatibacter aminovorans DSM 17477</name>
    <dbReference type="NCBI Taxonomy" id="1121476"/>
    <lineage>
        <taxon>Bacteria</taxon>
        <taxon>Bacillati</taxon>
        <taxon>Bacillota</taxon>
        <taxon>Tissierellia</taxon>
        <taxon>Dethiosulfatibacter</taxon>
    </lineage>
</organism>
<protein>
    <submittedName>
        <fullName evidence="2">Protoporphyrinogen IX oxidase, menaquinone-dependent (Flavodoxin domain)</fullName>
    </submittedName>
</protein>
<reference evidence="2 3" key="1">
    <citation type="submission" date="2016-11" db="EMBL/GenBank/DDBJ databases">
        <authorList>
            <person name="Jaros S."/>
            <person name="Januszkiewicz K."/>
            <person name="Wedrychowicz H."/>
        </authorList>
    </citation>
    <scope>NUCLEOTIDE SEQUENCE [LARGE SCALE GENOMIC DNA]</scope>
    <source>
        <strain evidence="2 3">DSM 17477</strain>
    </source>
</reference>
<dbReference type="STRING" id="1121476.SAMN02745751_02196"/>
<dbReference type="PANTHER" id="PTHR38030">
    <property type="entry name" value="PROTOPORPHYRINOGEN IX DEHYDROGENASE [MENAQUINONE]"/>
    <property type="match status" value="1"/>
</dbReference>
<dbReference type="AlphaFoldDB" id="A0A1M6I2Y2"/>
<evidence type="ECO:0000313" key="3">
    <source>
        <dbReference type="Proteomes" id="UP000184052"/>
    </source>
</evidence>
<dbReference type="RefSeq" id="WP_073049627.1">
    <property type="nucleotide sequence ID" value="NZ_FQZL01000015.1"/>
</dbReference>
<dbReference type="InterPro" id="IPR052200">
    <property type="entry name" value="Protoporphyrinogen_IX_DH"/>
</dbReference>
<dbReference type="GO" id="GO:0070819">
    <property type="term" value="F:menaquinone-dependent protoporphyrinogen oxidase activity"/>
    <property type="evidence" value="ECO:0007669"/>
    <property type="project" value="TreeGrafter"/>
</dbReference>
<dbReference type="GO" id="GO:0010181">
    <property type="term" value="F:FMN binding"/>
    <property type="evidence" value="ECO:0007669"/>
    <property type="project" value="TreeGrafter"/>
</dbReference>
<dbReference type="EMBL" id="FQZL01000015">
    <property type="protein sequence ID" value="SHJ28796.1"/>
    <property type="molecule type" value="Genomic_DNA"/>
</dbReference>
<dbReference type="Pfam" id="PF12724">
    <property type="entry name" value="Flavodoxin_5"/>
    <property type="match status" value="1"/>
</dbReference>
<feature type="domain" description="Flavodoxin" evidence="1">
    <location>
        <begin position="5"/>
        <end position="139"/>
    </location>
</feature>
<dbReference type="OrthoDB" id="2146857at2"/>
<dbReference type="SUPFAM" id="SSF52218">
    <property type="entry name" value="Flavoproteins"/>
    <property type="match status" value="1"/>
</dbReference>
<dbReference type="Gene3D" id="3.40.50.360">
    <property type="match status" value="1"/>
</dbReference>
<dbReference type="Proteomes" id="UP000184052">
    <property type="component" value="Unassembled WGS sequence"/>
</dbReference>
<gene>
    <name evidence="2" type="ORF">SAMN02745751_02196</name>
</gene>